<protein>
    <submittedName>
        <fullName evidence="7">Fructokinase</fullName>
        <ecNumber evidence="7">2.7.1.4</ecNumber>
    </submittedName>
</protein>
<evidence type="ECO:0000313" key="7">
    <source>
        <dbReference type="EMBL" id="MBB5137101.1"/>
    </source>
</evidence>
<dbReference type="Proteomes" id="UP000578449">
    <property type="component" value="Unassembled WGS sequence"/>
</dbReference>
<dbReference type="InterPro" id="IPR050306">
    <property type="entry name" value="PfkB_Carbo_kinase"/>
</dbReference>
<evidence type="ECO:0000313" key="8">
    <source>
        <dbReference type="Proteomes" id="UP000578449"/>
    </source>
</evidence>
<sequence length="302" mass="30883">MTFLVVGESIVDLIGAPGTWRFTAVAGGSPMNVAVALAALGRPVRFAGEAGADFFGDLLRGHLEAYGVGSGELAEAPATSLAFARIGEDGSASYDFRFQWRLRAPIPLEGVSCLHTGSLAALVAPGGEHVRALMRAASEAGITVSYDPNVRPSLLGDHAEAVALVEECVRACDLVKVSAEDLAWLYPGEPGLRVARRWADWRGGRPVVVTRGAEGAAAVAGDALITCPAPRVRVADTVGAGDTFTAAYLSVLAGAEPTPERVAEALRYGCAAAGVACTRAGAVPPAPGEIAELLPSLAATVA</sequence>
<keyword evidence="8" id="KW-1185">Reference proteome</keyword>
<comment type="caution">
    <text evidence="7">The sequence shown here is derived from an EMBL/GenBank/DDBJ whole genome shotgun (WGS) entry which is preliminary data.</text>
</comment>
<evidence type="ECO:0000256" key="3">
    <source>
        <dbReference type="ARBA" id="ARBA00022741"/>
    </source>
</evidence>
<reference evidence="7 8" key="1">
    <citation type="submission" date="2020-08" db="EMBL/GenBank/DDBJ databases">
        <title>Genomic Encyclopedia of Type Strains, Phase IV (KMG-IV): sequencing the most valuable type-strain genomes for metagenomic binning, comparative biology and taxonomic classification.</title>
        <authorList>
            <person name="Goeker M."/>
        </authorList>
    </citation>
    <scope>NUCLEOTIDE SEQUENCE [LARGE SCALE GENOMIC DNA]</scope>
    <source>
        <strain evidence="7 8">DSM 45615</strain>
    </source>
</reference>
<dbReference type="PROSITE" id="PS00584">
    <property type="entry name" value="PFKB_KINASES_2"/>
    <property type="match status" value="1"/>
</dbReference>
<keyword evidence="4 7" id="KW-0418">Kinase</keyword>
<feature type="domain" description="Carbohydrate kinase PfkB" evidence="6">
    <location>
        <begin position="5"/>
        <end position="286"/>
    </location>
</feature>
<comment type="similarity">
    <text evidence="1">Belongs to the carbohydrate kinase PfkB family.</text>
</comment>
<dbReference type="Pfam" id="PF00294">
    <property type="entry name" value="PfkB"/>
    <property type="match status" value="1"/>
</dbReference>
<dbReference type="InterPro" id="IPR029056">
    <property type="entry name" value="Ribokinase-like"/>
</dbReference>
<dbReference type="Gene3D" id="3.40.1190.20">
    <property type="match status" value="1"/>
</dbReference>
<name>A0A840PGZ6_9ACTN</name>
<evidence type="ECO:0000256" key="2">
    <source>
        <dbReference type="ARBA" id="ARBA00022679"/>
    </source>
</evidence>
<evidence type="ECO:0000256" key="1">
    <source>
        <dbReference type="ARBA" id="ARBA00010688"/>
    </source>
</evidence>
<dbReference type="InterPro" id="IPR002173">
    <property type="entry name" value="Carboh/pur_kinase_PfkB_CS"/>
</dbReference>
<dbReference type="PROSITE" id="PS00583">
    <property type="entry name" value="PFKB_KINASES_1"/>
    <property type="match status" value="1"/>
</dbReference>
<dbReference type="PANTHER" id="PTHR43085:SF1">
    <property type="entry name" value="PSEUDOURIDINE KINASE-RELATED"/>
    <property type="match status" value="1"/>
</dbReference>
<dbReference type="InterPro" id="IPR011611">
    <property type="entry name" value="PfkB_dom"/>
</dbReference>
<dbReference type="CDD" id="cd01167">
    <property type="entry name" value="bac_FRK"/>
    <property type="match status" value="1"/>
</dbReference>
<evidence type="ECO:0000256" key="5">
    <source>
        <dbReference type="ARBA" id="ARBA00022840"/>
    </source>
</evidence>
<dbReference type="SUPFAM" id="SSF53613">
    <property type="entry name" value="Ribokinase-like"/>
    <property type="match status" value="1"/>
</dbReference>
<organism evidence="7 8">
    <name type="scientific">Thermocatellispora tengchongensis</name>
    <dbReference type="NCBI Taxonomy" id="1073253"/>
    <lineage>
        <taxon>Bacteria</taxon>
        <taxon>Bacillati</taxon>
        <taxon>Actinomycetota</taxon>
        <taxon>Actinomycetes</taxon>
        <taxon>Streptosporangiales</taxon>
        <taxon>Streptosporangiaceae</taxon>
        <taxon>Thermocatellispora</taxon>
    </lineage>
</organism>
<dbReference type="GO" id="GO:0005524">
    <property type="term" value="F:ATP binding"/>
    <property type="evidence" value="ECO:0007669"/>
    <property type="project" value="UniProtKB-KW"/>
</dbReference>
<keyword evidence="5" id="KW-0067">ATP-binding</keyword>
<evidence type="ECO:0000256" key="4">
    <source>
        <dbReference type="ARBA" id="ARBA00022777"/>
    </source>
</evidence>
<dbReference type="RefSeq" id="WP_221337070.1">
    <property type="nucleotide sequence ID" value="NZ_BAABIX010000020.1"/>
</dbReference>
<accession>A0A840PGZ6</accession>
<proteinExistence type="inferred from homology"/>
<keyword evidence="2 7" id="KW-0808">Transferase</keyword>
<dbReference type="EMBL" id="JACHGN010000016">
    <property type="protein sequence ID" value="MBB5137101.1"/>
    <property type="molecule type" value="Genomic_DNA"/>
</dbReference>
<dbReference type="PANTHER" id="PTHR43085">
    <property type="entry name" value="HEXOKINASE FAMILY MEMBER"/>
    <property type="match status" value="1"/>
</dbReference>
<dbReference type="EC" id="2.7.1.4" evidence="7"/>
<evidence type="ECO:0000259" key="6">
    <source>
        <dbReference type="Pfam" id="PF00294"/>
    </source>
</evidence>
<dbReference type="AlphaFoldDB" id="A0A840PGZ6"/>
<keyword evidence="3" id="KW-0547">Nucleotide-binding</keyword>
<dbReference type="GO" id="GO:0008865">
    <property type="term" value="F:fructokinase activity"/>
    <property type="evidence" value="ECO:0007669"/>
    <property type="project" value="UniProtKB-EC"/>
</dbReference>
<gene>
    <name evidence="7" type="ORF">HNP84_006853</name>
</gene>